<feature type="transmembrane region" description="Helical" evidence="2">
    <location>
        <begin position="119"/>
        <end position="144"/>
    </location>
</feature>
<keyword evidence="2" id="KW-0472">Membrane</keyword>
<feature type="transmembrane region" description="Helical" evidence="2">
    <location>
        <begin position="39"/>
        <end position="63"/>
    </location>
</feature>
<keyword evidence="2" id="KW-0812">Transmembrane</keyword>
<evidence type="ECO:0000313" key="3">
    <source>
        <dbReference type="EMBL" id="MBB2498557.1"/>
    </source>
</evidence>
<evidence type="ECO:0000256" key="1">
    <source>
        <dbReference type="SAM" id="MobiDB-lite"/>
    </source>
</evidence>
<comment type="caution">
    <text evidence="3">The sequence shown here is derived from an EMBL/GenBank/DDBJ whole genome shotgun (WGS) entry which is preliminary data.</text>
</comment>
<feature type="region of interest" description="Disordered" evidence="1">
    <location>
        <begin position="153"/>
        <end position="172"/>
    </location>
</feature>
<keyword evidence="2" id="KW-1133">Transmembrane helix</keyword>
<evidence type="ECO:0000313" key="4">
    <source>
        <dbReference type="Proteomes" id="UP000550260"/>
    </source>
</evidence>
<dbReference type="EMBL" id="JACJHR010000005">
    <property type="protein sequence ID" value="MBB2498557.1"/>
    <property type="molecule type" value="Genomic_DNA"/>
</dbReference>
<dbReference type="RefSeq" id="WP_183123103.1">
    <property type="nucleotide sequence ID" value="NZ_JACJHR010000005.1"/>
</dbReference>
<gene>
    <name evidence="3" type="ORF">H5411_05325</name>
</gene>
<feature type="transmembrane region" description="Helical" evidence="2">
    <location>
        <begin position="84"/>
        <end position="107"/>
    </location>
</feature>
<name>A0A8E2B0N5_9PSEU</name>
<dbReference type="AlphaFoldDB" id="A0A8E2B0N5"/>
<organism evidence="3 4">
    <name type="scientific">Amycolatopsis echigonensis</name>
    <dbReference type="NCBI Taxonomy" id="2576905"/>
    <lineage>
        <taxon>Bacteria</taxon>
        <taxon>Bacillati</taxon>
        <taxon>Actinomycetota</taxon>
        <taxon>Actinomycetes</taxon>
        <taxon>Pseudonocardiales</taxon>
        <taxon>Pseudonocardiaceae</taxon>
        <taxon>Amycolatopsis</taxon>
    </lineage>
</organism>
<reference evidence="3 4" key="1">
    <citation type="submission" date="2020-08" db="EMBL/GenBank/DDBJ databases">
        <title>Amycolatopsis echigonensis JCM 21831.</title>
        <authorList>
            <person name="Tedsree N."/>
            <person name="Kuncharoen N."/>
            <person name="Likhitwitayawuid K."/>
            <person name="Tanasupawat S."/>
        </authorList>
    </citation>
    <scope>NUCLEOTIDE SEQUENCE [LARGE SCALE GENOMIC DNA]</scope>
    <source>
        <strain evidence="3 4">JCM 21831</strain>
    </source>
</reference>
<evidence type="ECO:0000256" key="2">
    <source>
        <dbReference type="SAM" id="Phobius"/>
    </source>
</evidence>
<proteinExistence type="predicted"/>
<accession>A0A8E2B0N5</accession>
<protein>
    <submittedName>
        <fullName evidence="3">Uncharacterized protein</fullName>
    </submittedName>
</protein>
<dbReference type="Proteomes" id="UP000550260">
    <property type="component" value="Unassembled WGS sequence"/>
</dbReference>
<sequence>MTFVAIWILVAGAVLLGAGFVMIITQPPDTGANIGAGGAFFFGLGCTGMGLVAGVWATAAWLRARKHEPRPAPLPAWQKRLRRLTAAAVGLISAGAVVQSAGAVGFAHETADSDRSDSYALFLVGLGLVAVGLLAGIVPALYWWAKRSRTLTSSAPRRNGQPVRVKQATSSA</sequence>